<name>A0A1G1YNL9_9BACT</name>
<dbReference type="InterPro" id="IPR001602">
    <property type="entry name" value="UPF0047_YjbQ-like"/>
</dbReference>
<dbReference type="Pfam" id="PF01894">
    <property type="entry name" value="YjbQ"/>
    <property type="match status" value="1"/>
</dbReference>
<dbReference type="PIRSF" id="PIRSF004681">
    <property type="entry name" value="UCP004681"/>
    <property type="match status" value="1"/>
</dbReference>
<dbReference type="NCBIfam" id="TIGR00149">
    <property type="entry name" value="TIGR00149_YjbQ"/>
    <property type="match status" value="1"/>
</dbReference>
<dbReference type="AlphaFoldDB" id="A0A1G1YNL9"/>
<reference evidence="2 3" key="1">
    <citation type="journal article" date="2016" name="Nat. Commun.">
        <title>Thousands of microbial genomes shed light on interconnected biogeochemical processes in an aquifer system.</title>
        <authorList>
            <person name="Anantharaman K."/>
            <person name="Brown C.T."/>
            <person name="Hug L.A."/>
            <person name="Sharon I."/>
            <person name="Castelle C.J."/>
            <person name="Probst A.J."/>
            <person name="Thomas B.C."/>
            <person name="Singh A."/>
            <person name="Wilkins M.J."/>
            <person name="Karaoz U."/>
            <person name="Brodie E.L."/>
            <person name="Williams K.H."/>
            <person name="Hubbard S.S."/>
            <person name="Banfield J.F."/>
        </authorList>
    </citation>
    <scope>NUCLEOTIDE SEQUENCE [LARGE SCALE GENOMIC DNA]</scope>
</reference>
<dbReference type="SUPFAM" id="SSF111038">
    <property type="entry name" value="YjbQ-like"/>
    <property type="match status" value="1"/>
</dbReference>
<dbReference type="PANTHER" id="PTHR30615">
    <property type="entry name" value="UNCHARACTERIZED PROTEIN YJBQ-RELATED"/>
    <property type="match status" value="1"/>
</dbReference>
<dbReference type="InterPro" id="IPR035917">
    <property type="entry name" value="YjbQ-like_sf"/>
</dbReference>
<dbReference type="PANTHER" id="PTHR30615:SF8">
    <property type="entry name" value="UPF0047 PROTEIN C4A8.02C"/>
    <property type="match status" value="1"/>
</dbReference>
<dbReference type="EMBL" id="MHIP01000041">
    <property type="protein sequence ID" value="OGY53948.1"/>
    <property type="molecule type" value="Genomic_DNA"/>
</dbReference>
<sequence length="125" mass="13828">MIHTKKEKEVIDITQDVQKVVREKGIEEGLCNLFVAHTSAALTTADLDAGTDLDMVDAFEKIVPDLQYRHPHNPGHVKYHVLASLIGPSLSVPIDKGELVLGAWQKVVFVELGGPKERTVMVRFS</sequence>
<evidence type="ECO:0000313" key="3">
    <source>
        <dbReference type="Proteomes" id="UP000176512"/>
    </source>
</evidence>
<evidence type="ECO:0000313" key="2">
    <source>
        <dbReference type="EMBL" id="OGY53948.1"/>
    </source>
</evidence>
<comment type="similarity">
    <text evidence="1">Belongs to the UPF0047 family.</text>
</comment>
<dbReference type="Proteomes" id="UP000176512">
    <property type="component" value="Unassembled WGS sequence"/>
</dbReference>
<comment type="caution">
    <text evidence="2">The sequence shown here is derived from an EMBL/GenBank/DDBJ whole genome shotgun (WGS) entry which is preliminary data.</text>
</comment>
<evidence type="ECO:0008006" key="4">
    <source>
        <dbReference type="Google" id="ProtNLM"/>
    </source>
</evidence>
<proteinExistence type="inferred from homology"/>
<accession>A0A1G1YNL9</accession>
<dbReference type="Gene3D" id="2.60.120.460">
    <property type="entry name" value="YjbQ-like"/>
    <property type="match status" value="1"/>
</dbReference>
<protein>
    <recommendedName>
        <fullName evidence="4">Secondary thiamine-phosphate synthase enzyme</fullName>
    </recommendedName>
</protein>
<evidence type="ECO:0000256" key="1">
    <source>
        <dbReference type="ARBA" id="ARBA00005534"/>
    </source>
</evidence>
<organism evidence="2 3">
    <name type="scientific">Candidatus Buchananbacteria bacterium RIFCSPLOWO2_01_FULL_46_12</name>
    <dbReference type="NCBI Taxonomy" id="1797546"/>
    <lineage>
        <taxon>Bacteria</taxon>
        <taxon>Candidatus Buchananiibacteriota</taxon>
    </lineage>
</organism>
<gene>
    <name evidence="2" type="ORF">A3A24_01655</name>
</gene>